<dbReference type="InterPro" id="IPR004843">
    <property type="entry name" value="Calcineurin-like_PHP"/>
</dbReference>
<dbReference type="SUPFAM" id="SSF56300">
    <property type="entry name" value="Metallo-dependent phosphatases"/>
    <property type="match status" value="1"/>
</dbReference>
<dbReference type="Pfam" id="PF00149">
    <property type="entry name" value="Metallophos"/>
    <property type="match status" value="1"/>
</dbReference>
<sequence length="380" mass="44167">MPFTFLRDRDFWYSRLPYYSETEHGWQQQAPPQTDLLIHSILLIGDAGHPNLDGKDPILHLIHEQISIYKQDLTVIFLGDNVYPKGLPDKHSALRKISEDRLTAQLDLFKNFDGRLIFLSGNHDWNRGRANGFEYVTRQEKYIEDYTNRIDVFLPSNGCPGPKTIRLHENLYLIVINTQWWVQRGYKPIGISAGCDAQSEMHFYELLEQALESLAEKQVIIAGHHPLFSNALHGGRFTLKHHLFPLTALHGKLYFPLPVAGSLYPLYRRFFGAYEDMSFPPYKRMRRKLLSIVKKYRNIVYAAGHDHNLQYFHQHDNHFIVSGSGSKTSFVHKGGKASFTHAQKGCFRLDYYKNQELWLHVLEPANSYAGHQEVFRKKLN</sequence>
<evidence type="ECO:0000313" key="4">
    <source>
        <dbReference type="EMBL" id="MDJ1483686.1"/>
    </source>
</evidence>
<accession>A0AAE3QUS4</accession>
<evidence type="ECO:0000256" key="2">
    <source>
        <dbReference type="ARBA" id="ARBA00022801"/>
    </source>
</evidence>
<feature type="domain" description="Calcineurin-like phosphoesterase" evidence="3">
    <location>
        <begin position="40"/>
        <end position="239"/>
    </location>
</feature>
<keyword evidence="1" id="KW-0732">Signal</keyword>
<dbReference type="InterPro" id="IPR051558">
    <property type="entry name" value="Metallophosphoesterase_PAP"/>
</dbReference>
<organism evidence="4 5">
    <name type="scientific">Xanthocytophaga flava</name>
    <dbReference type="NCBI Taxonomy" id="3048013"/>
    <lineage>
        <taxon>Bacteria</taxon>
        <taxon>Pseudomonadati</taxon>
        <taxon>Bacteroidota</taxon>
        <taxon>Cytophagia</taxon>
        <taxon>Cytophagales</taxon>
        <taxon>Rhodocytophagaceae</taxon>
        <taxon>Xanthocytophaga</taxon>
    </lineage>
</organism>
<evidence type="ECO:0000256" key="1">
    <source>
        <dbReference type="ARBA" id="ARBA00022729"/>
    </source>
</evidence>
<dbReference type="RefSeq" id="WP_313983913.1">
    <property type="nucleotide sequence ID" value="NZ_JASJOS010000012.1"/>
</dbReference>
<dbReference type="Gene3D" id="3.60.21.10">
    <property type="match status" value="2"/>
</dbReference>
<evidence type="ECO:0000313" key="5">
    <source>
        <dbReference type="Proteomes" id="UP001241110"/>
    </source>
</evidence>
<dbReference type="AlphaFoldDB" id="A0AAE3QUS4"/>
<dbReference type="GO" id="GO:0016787">
    <property type="term" value="F:hydrolase activity"/>
    <property type="evidence" value="ECO:0007669"/>
    <property type="project" value="UniProtKB-KW"/>
</dbReference>
<gene>
    <name evidence="4" type="ORF">QNI16_24520</name>
</gene>
<proteinExistence type="predicted"/>
<dbReference type="Proteomes" id="UP001241110">
    <property type="component" value="Unassembled WGS sequence"/>
</dbReference>
<evidence type="ECO:0000259" key="3">
    <source>
        <dbReference type="Pfam" id="PF00149"/>
    </source>
</evidence>
<keyword evidence="2" id="KW-0378">Hydrolase</keyword>
<dbReference type="EMBL" id="JASJOS010000012">
    <property type="protein sequence ID" value="MDJ1483686.1"/>
    <property type="molecule type" value="Genomic_DNA"/>
</dbReference>
<dbReference type="PANTHER" id="PTHR10161">
    <property type="entry name" value="TARTRATE-RESISTANT ACID PHOSPHATASE TYPE 5"/>
    <property type="match status" value="1"/>
</dbReference>
<name>A0AAE3QUS4_9BACT</name>
<dbReference type="PANTHER" id="PTHR10161:SF14">
    <property type="entry name" value="TARTRATE-RESISTANT ACID PHOSPHATASE TYPE 5"/>
    <property type="match status" value="1"/>
</dbReference>
<comment type="caution">
    <text evidence="4">The sequence shown here is derived from an EMBL/GenBank/DDBJ whole genome shotgun (WGS) entry which is preliminary data.</text>
</comment>
<protein>
    <submittedName>
        <fullName evidence="4">Metallophosphoesterase</fullName>
    </submittedName>
</protein>
<reference evidence="4" key="1">
    <citation type="submission" date="2023-05" db="EMBL/GenBank/DDBJ databases">
        <authorList>
            <person name="Zhang X."/>
        </authorList>
    </citation>
    <scope>NUCLEOTIDE SEQUENCE</scope>
    <source>
        <strain evidence="4">YF14B1</strain>
    </source>
</reference>
<dbReference type="InterPro" id="IPR029052">
    <property type="entry name" value="Metallo-depent_PP-like"/>
</dbReference>